<reference evidence="3" key="1">
    <citation type="journal article" date="2019" name="Int. J. Syst. Evol. Microbiol.">
        <title>The Global Catalogue of Microorganisms (GCM) 10K type strain sequencing project: providing services to taxonomists for standard genome sequencing and annotation.</title>
        <authorList>
            <consortium name="The Broad Institute Genomics Platform"/>
            <consortium name="The Broad Institute Genome Sequencing Center for Infectious Disease"/>
            <person name="Wu L."/>
            <person name="Ma J."/>
        </authorList>
    </citation>
    <scope>NUCLEOTIDE SEQUENCE [LARGE SCALE GENOMIC DNA]</scope>
    <source>
        <strain evidence="3">CCUG 57401</strain>
    </source>
</reference>
<evidence type="ECO:0000313" key="2">
    <source>
        <dbReference type="EMBL" id="MFC5497146.1"/>
    </source>
</evidence>
<sequence length="411" mass="44555">MNSLDGIRVLDLSRVLAGPWCTQTLADLGADVIKIERPGSGDDTRGWGPPFLKDSEGRETAEAAYYLGANRNKRSVTCDISQPEGQALVRELVPLCDVFVENFKVGDMARYGLDYEALKALNPRLVYCSVTGFGQTGPYRERAGYDYAIQGMGGLMSITGERDDIGGGPQKVGVAVADLFTGMYATVAILAALRHAERTGEGQAVDMALLDTQVAMLANLGANYLVSGKVPGRSGNAHQNIVPYQVFETAPAADGSKDHIILAVGNDGQFAKFCEVAGRPELAQDPRFAKNQDRVRNRAQLVPMLEAVMKQRGKPQWLAALEGAKVPCGAINNLAEVFADPQVQERAMVDRWQHPLHSDLRLVASPMKLGKTPVRTDLPPPLLGQHTDEVLGELLRRTPAELAQLKDRKVV</sequence>
<evidence type="ECO:0000313" key="3">
    <source>
        <dbReference type="Proteomes" id="UP001596037"/>
    </source>
</evidence>
<keyword evidence="1 2" id="KW-0808">Transferase</keyword>
<dbReference type="PANTHER" id="PTHR48207:SF3">
    <property type="entry name" value="SUCCINATE--HYDROXYMETHYLGLUTARATE COA-TRANSFERASE"/>
    <property type="match status" value="1"/>
</dbReference>
<dbReference type="InterPro" id="IPR003673">
    <property type="entry name" value="CoA-Trfase_fam_III"/>
</dbReference>
<name>A0ABW0N900_9BURK</name>
<dbReference type="RefSeq" id="WP_376849169.1">
    <property type="nucleotide sequence ID" value="NZ_JBHSMF010000005.1"/>
</dbReference>
<dbReference type="GO" id="GO:0016740">
    <property type="term" value="F:transferase activity"/>
    <property type="evidence" value="ECO:0007669"/>
    <property type="project" value="UniProtKB-KW"/>
</dbReference>
<dbReference type="Proteomes" id="UP001596037">
    <property type="component" value="Unassembled WGS sequence"/>
</dbReference>
<evidence type="ECO:0000256" key="1">
    <source>
        <dbReference type="ARBA" id="ARBA00022679"/>
    </source>
</evidence>
<accession>A0ABW0N900</accession>
<dbReference type="EMBL" id="JBHSMF010000005">
    <property type="protein sequence ID" value="MFC5497146.1"/>
    <property type="molecule type" value="Genomic_DNA"/>
</dbReference>
<dbReference type="Pfam" id="PF02515">
    <property type="entry name" value="CoA_transf_3"/>
    <property type="match status" value="1"/>
</dbReference>
<dbReference type="InterPro" id="IPR044855">
    <property type="entry name" value="CoA-Trfase_III_dom3_sf"/>
</dbReference>
<dbReference type="InterPro" id="IPR023606">
    <property type="entry name" value="CoA-Trfase_III_dom_1_sf"/>
</dbReference>
<dbReference type="Gene3D" id="3.40.50.10540">
    <property type="entry name" value="Crotonobetainyl-coa:carnitine coa-transferase, domain 1"/>
    <property type="match status" value="1"/>
</dbReference>
<comment type="caution">
    <text evidence="2">The sequence shown here is derived from an EMBL/GenBank/DDBJ whole genome shotgun (WGS) entry which is preliminary data.</text>
</comment>
<organism evidence="2 3">
    <name type="scientific">Caenimonas terrae</name>
    <dbReference type="NCBI Taxonomy" id="696074"/>
    <lineage>
        <taxon>Bacteria</taxon>
        <taxon>Pseudomonadati</taxon>
        <taxon>Pseudomonadota</taxon>
        <taxon>Betaproteobacteria</taxon>
        <taxon>Burkholderiales</taxon>
        <taxon>Comamonadaceae</taxon>
        <taxon>Caenimonas</taxon>
    </lineage>
</organism>
<dbReference type="Gene3D" id="3.30.1540.10">
    <property type="entry name" value="formyl-coa transferase, domain 3"/>
    <property type="match status" value="1"/>
</dbReference>
<gene>
    <name evidence="2" type="ORF">ACFPOE_06345</name>
</gene>
<dbReference type="PANTHER" id="PTHR48207">
    <property type="entry name" value="SUCCINATE--HYDROXYMETHYLGLUTARATE COA-TRANSFERASE"/>
    <property type="match status" value="1"/>
</dbReference>
<dbReference type="InterPro" id="IPR050483">
    <property type="entry name" value="CoA-transferase_III_domain"/>
</dbReference>
<keyword evidence="3" id="KW-1185">Reference proteome</keyword>
<dbReference type="SUPFAM" id="SSF89796">
    <property type="entry name" value="CoA-transferase family III (CaiB/BaiF)"/>
    <property type="match status" value="1"/>
</dbReference>
<protein>
    <submittedName>
        <fullName evidence="2">CaiB/BaiF CoA transferase family protein</fullName>
    </submittedName>
</protein>
<proteinExistence type="predicted"/>